<dbReference type="CDD" id="cd07377">
    <property type="entry name" value="WHTH_GntR"/>
    <property type="match status" value="1"/>
</dbReference>
<organism evidence="5 6">
    <name type="scientific">Brevibacterium metallidurans</name>
    <dbReference type="NCBI Taxonomy" id="1482676"/>
    <lineage>
        <taxon>Bacteria</taxon>
        <taxon>Bacillati</taxon>
        <taxon>Actinomycetota</taxon>
        <taxon>Actinomycetes</taxon>
        <taxon>Micrococcales</taxon>
        <taxon>Brevibacteriaceae</taxon>
        <taxon>Brevibacterium</taxon>
    </lineage>
</organism>
<comment type="caution">
    <text evidence="5">The sequence shown here is derived from an EMBL/GenBank/DDBJ whole genome shotgun (WGS) entry which is preliminary data.</text>
</comment>
<dbReference type="PANTHER" id="PTHR43537">
    <property type="entry name" value="TRANSCRIPTIONAL REGULATOR, GNTR FAMILY"/>
    <property type="match status" value="1"/>
</dbReference>
<keyword evidence="3" id="KW-0804">Transcription</keyword>
<dbReference type="InterPro" id="IPR008920">
    <property type="entry name" value="TF_FadR/GntR_C"/>
</dbReference>
<sequence length="227" mass="24704">MSPLVVGARIRADIIAGNLEPGTKLRETALAEQYAVSRIPVREALRSLEAEGLVESRPYVGSVVAPSPIEDAEDLFEIRIVLESATARRAAKRAAAQADGGEPDPRWRAVRKEINGILDAGDTVIAESRFHDLAVLNMRFHFAIAELSGSLSLISLLRQISGKIEWLYSLNVSRRGTQAWPEHRAILAAVDAGQETTAAELMGAHVSRSRDAYFAMMAERAESGTDE</sequence>
<dbReference type="PANTHER" id="PTHR43537:SF24">
    <property type="entry name" value="GLUCONATE OPERON TRANSCRIPTIONAL REPRESSOR"/>
    <property type="match status" value="1"/>
</dbReference>
<evidence type="ECO:0000256" key="2">
    <source>
        <dbReference type="ARBA" id="ARBA00023125"/>
    </source>
</evidence>
<dbReference type="Gene3D" id="1.20.120.530">
    <property type="entry name" value="GntR ligand-binding domain-like"/>
    <property type="match status" value="1"/>
</dbReference>
<dbReference type="Pfam" id="PF07729">
    <property type="entry name" value="FCD"/>
    <property type="match status" value="1"/>
</dbReference>
<accession>A0ABP3CA90</accession>
<evidence type="ECO:0000313" key="5">
    <source>
        <dbReference type="EMBL" id="GAA0036787.1"/>
    </source>
</evidence>
<dbReference type="Pfam" id="PF00392">
    <property type="entry name" value="GntR"/>
    <property type="match status" value="1"/>
</dbReference>
<dbReference type="SMART" id="SM00345">
    <property type="entry name" value="HTH_GNTR"/>
    <property type="match status" value="1"/>
</dbReference>
<evidence type="ECO:0000259" key="4">
    <source>
        <dbReference type="PROSITE" id="PS50949"/>
    </source>
</evidence>
<dbReference type="Proteomes" id="UP001498238">
    <property type="component" value="Unassembled WGS sequence"/>
</dbReference>
<dbReference type="InterPro" id="IPR036388">
    <property type="entry name" value="WH-like_DNA-bd_sf"/>
</dbReference>
<dbReference type="SUPFAM" id="SSF46785">
    <property type="entry name" value="Winged helix' DNA-binding domain"/>
    <property type="match status" value="1"/>
</dbReference>
<dbReference type="RefSeq" id="WP_339393500.1">
    <property type="nucleotide sequence ID" value="NZ_BAAAAF010000012.1"/>
</dbReference>
<protein>
    <submittedName>
        <fullName evidence="5">GntR family transcriptional regulator</fullName>
    </submittedName>
</protein>
<dbReference type="PRINTS" id="PR00035">
    <property type="entry name" value="HTHGNTR"/>
</dbReference>
<proteinExistence type="predicted"/>
<dbReference type="SMART" id="SM00895">
    <property type="entry name" value="FCD"/>
    <property type="match status" value="1"/>
</dbReference>
<gene>
    <name evidence="5" type="ORF">NCCP602_27480</name>
</gene>
<name>A0ABP3CA90_9MICO</name>
<dbReference type="InterPro" id="IPR000524">
    <property type="entry name" value="Tscrpt_reg_HTH_GntR"/>
</dbReference>
<dbReference type="EMBL" id="BAAAAF010000012">
    <property type="protein sequence ID" value="GAA0036787.1"/>
    <property type="molecule type" value="Genomic_DNA"/>
</dbReference>
<evidence type="ECO:0000313" key="6">
    <source>
        <dbReference type="Proteomes" id="UP001498238"/>
    </source>
</evidence>
<keyword evidence="1" id="KW-0805">Transcription regulation</keyword>
<dbReference type="SUPFAM" id="SSF48008">
    <property type="entry name" value="GntR ligand-binding domain-like"/>
    <property type="match status" value="1"/>
</dbReference>
<dbReference type="InterPro" id="IPR036390">
    <property type="entry name" value="WH_DNA-bd_sf"/>
</dbReference>
<dbReference type="PROSITE" id="PS50949">
    <property type="entry name" value="HTH_GNTR"/>
    <property type="match status" value="1"/>
</dbReference>
<keyword evidence="6" id="KW-1185">Reference proteome</keyword>
<keyword evidence="2" id="KW-0238">DNA-binding</keyword>
<evidence type="ECO:0000256" key="3">
    <source>
        <dbReference type="ARBA" id="ARBA00023163"/>
    </source>
</evidence>
<dbReference type="InterPro" id="IPR011711">
    <property type="entry name" value="GntR_C"/>
</dbReference>
<evidence type="ECO:0000256" key="1">
    <source>
        <dbReference type="ARBA" id="ARBA00023015"/>
    </source>
</evidence>
<dbReference type="Gene3D" id="1.10.10.10">
    <property type="entry name" value="Winged helix-like DNA-binding domain superfamily/Winged helix DNA-binding domain"/>
    <property type="match status" value="1"/>
</dbReference>
<feature type="domain" description="HTH gntR-type" evidence="4">
    <location>
        <begin position="1"/>
        <end position="67"/>
    </location>
</feature>
<reference evidence="5 6" key="1">
    <citation type="submission" date="2024-01" db="EMBL/GenBank/DDBJ databases">
        <title>Characterization of antibiotic resistant novel bacterial strains and their environmental applications.</title>
        <authorList>
            <person name="Manzoor S."/>
            <person name="Abbas S."/>
            <person name="Arshad M."/>
            <person name="Ahmed I."/>
        </authorList>
    </citation>
    <scope>NUCLEOTIDE SEQUENCE [LARGE SCALE GENOMIC DNA]</scope>
    <source>
        <strain evidence="5 6">NCCP-602</strain>
    </source>
</reference>